<gene>
    <name evidence="2" type="ORF">CEE37_05250</name>
</gene>
<evidence type="ECO:0008006" key="4">
    <source>
        <dbReference type="Google" id="ProtNLM"/>
    </source>
</evidence>
<organism evidence="2 3">
    <name type="scientific">candidate division LCP-89 bacterium B3_LCP</name>
    <dbReference type="NCBI Taxonomy" id="2012998"/>
    <lineage>
        <taxon>Bacteria</taxon>
        <taxon>Pseudomonadati</taxon>
        <taxon>Bacteria division LCP-89</taxon>
    </lineage>
</organism>
<dbReference type="Gene3D" id="2.60.40.4070">
    <property type="match status" value="1"/>
</dbReference>
<evidence type="ECO:0000313" key="2">
    <source>
        <dbReference type="EMBL" id="TKJ41074.1"/>
    </source>
</evidence>
<evidence type="ECO:0000256" key="1">
    <source>
        <dbReference type="SAM" id="SignalP"/>
    </source>
</evidence>
<proteinExistence type="predicted"/>
<protein>
    <recommendedName>
        <fullName evidence="4">Secretion system C-terminal sorting domain-containing protein</fullName>
    </recommendedName>
</protein>
<name>A0A532V1I4_UNCL8</name>
<dbReference type="AlphaFoldDB" id="A0A532V1I4"/>
<keyword evidence="1" id="KW-0732">Signal</keyword>
<feature type="chain" id="PRO_5022064323" description="Secretion system C-terminal sorting domain-containing protein" evidence="1">
    <location>
        <begin position="28"/>
        <end position="557"/>
    </location>
</feature>
<dbReference type="NCBIfam" id="TIGR04183">
    <property type="entry name" value="Por_Secre_tail"/>
    <property type="match status" value="1"/>
</dbReference>
<sequence length="557" mass="62329">MNILKRMKLLTSPIILGLILLLTSAQAGDPALDANVVTDAGNIWTAVSNFGRWGDPDATLPSWEWPGGQSSDYLWEGRFWVGAKVSGIPHVTHADYGDYEWHAALDDPLSVAPGISDQDVIVYFDDELASATHFPLDLRVEERHLSWSSVEYHNLFGLELLIINTGGYTLEEMYFGFCFDHDVTQLDPTEPHIDDWVDYDGEDGADSDSDRRDWVDPMDLDGDGLTGYDAYGWPWIDPVNPQYDPDLAEPDGIYDEYRFWEDSNGPDVIGQAGTVFEGQVLTNSFGIPLQGYLLPRGLSYMYDGDNPNDPWEDTGERYLTPPATGFCGTCLLYCPTDTTANPWSHQWWNWNNDPGNDEEKYSFMEGTHFSAGGRRFLPRPNELGEPVWDYRYLLSCGPYTMSPDDTMQVAMAFTIGEGLQGVREWSDRAMDLYYDGSAWSSPLTPSSPDEDIHWGGGDILAVKHPTSQIVSEMTLRQPVPNPFNSSVSISFSLPSQTKVDLGVYNVQGRKIADLIQETKPAGLHVVNWKPDNASSGLLFFRLTTDEKTQTVKGIFLK</sequence>
<feature type="signal peptide" evidence="1">
    <location>
        <begin position="1"/>
        <end position="27"/>
    </location>
</feature>
<reference evidence="2 3" key="1">
    <citation type="submission" date="2017-06" db="EMBL/GenBank/DDBJ databases">
        <title>Novel microbial phyla capable of carbon fixation and sulfur reduction in deep-sea sediments.</title>
        <authorList>
            <person name="Huang J."/>
            <person name="Baker B."/>
            <person name="Wang Y."/>
        </authorList>
    </citation>
    <scope>NUCLEOTIDE SEQUENCE [LARGE SCALE GENOMIC DNA]</scope>
    <source>
        <strain evidence="2">B3_LCP</strain>
    </source>
</reference>
<dbReference type="EMBL" id="NJBN01000003">
    <property type="protein sequence ID" value="TKJ41074.1"/>
    <property type="molecule type" value="Genomic_DNA"/>
</dbReference>
<dbReference type="InterPro" id="IPR026444">
    <property type="entry name" value="Secre_tail"/>
</dbReference>
<evidence type="ECO:0000313" key="3">
    <source>
        <dbReference type="Proteomes" id="UP000319619"/>
    </source>
</evidence>
<dbReference type="Proteomes" id="UP000319619">
    <property type="component" value="Unassembled WGS sequence"/>
</dbReference>
<accession>A0A532V1I4</accession>
<comment type="caution">
    <text evidence="2">The sequence shown here is derived from an EMBL/GenBank/DDBJ whole genome shotgun (WGS) entry which is preliminary data.</text>
</comment>